<evidence type="ECO:0000313" key="1">
    <source>
        <dbReference type="EMBL" id="MED6272981.1"/>
    </source>
</evidence>
<proteinExistence type="predicted"/>
<protein>
    <submittedName>
        <fullName evidence="1">Uncharacterized protein</fullName>
    </submittedName>
</protein>
<comment type="caution">
    <text evidence="1">The sequence shown here is derived from an EMBL/GenBank/DDBJ whole genome shotgun (WGS) entry which is preliminary data.</text>
</comment>
<dbReference type="Proteomes" id="UP001352852">
    <property type="component" value="Unassembled WGS sequence"/>
</dbReference>
<reference evidence="1 2" key="1">
    <citation type="submission" date="2021-06" db="EMBL/GenBank/DDBJ databases">
        <authorList>
            <person name="Palmer J.M."/>
        </authorList>
    </citation>
    <scope>NUCLEOTIDE SEQUENCE [LARGE SCALE GENOMIC DNA]</scope>
    <source>
        <strain evidence="1 2">CL_MEX2019</strain>
        <tissue evidence="1">Muscle</tissue>
    </source>
</reference>
<gene>
    <name evidence="1" type="ORF">CHARACLAT_002146</name>
</gene>
<sequence>MAHKSELSSTDSSLFQHFLCLYSLLSNMNLGRRYGSLLYKPSAVLLPACLQIHKAYMVFYFKFLKTKQQLSKFTVRFNMLYPSIARGKCYLVFWKCESAESTKSTNCAFVPNERSLIRASL</sequence>
<evidence type="ECO:0000313" key="2">
    <source>
        <dbReference type="Proteomes" id="UP001352852"/>
    </source>
</evidence>
<accession>A0ABU7DDK4</accession>
<organism evidence="1 2">
    <name type="scientific">Characodon lateralis</name>
    <dbReference type="NCBI Taxonomy" id="208331"/>
    <lineage>
        <taxon>Eukaryota</taxon>
        <taxon>Metazoa</taxon>
        <taxon>Chordata</taxon>
        <taxon>Craniata</taxon>
        <taxon>Vertebrata</taxon>
        <taxon>Euteleostomi</taxon>
        <taxon>Actinopterygii</taxon>
        <taxon>Neopterygii</taxon>
        <taxon>Teleostei</taxon>
        <taxon>Neoteleostei</taxon>
        <taxon>Acanthomorphata</taxon>
        <taxon>Ovalentaria</taxon>
        <taxon>Atherinomorphae</taxon>
        <taxon>Cyprinodontiformes</taxon>
        <taxon>Goodeidae</taxon>
        <taxon>Characodon</taxon>
    </lineage>
</organism>
<dbReference type="EMBL" id="JAHUTJ010024676">
    <property type="protein sequence ID" value="MED6272981.1"/>
    <property type="molecule type" value="Genomic_DNA"/>
</dbReference>
<keyword evidence="2" id="KW-1185">Reference proteome</keyword>
<name>A0ABU7DDK4_9TELE</name>